<dbReference type="InterPro" id="IPR051410">
    <property type="entry name" value="Ferric/Cupric_Reductase"/>
</dbReference>
<feature type="compositionally biased region" description="Polar residues" evidence="14">
    <location>
        <begin position="618"/>
        <end position="643"/>
    </location>
</feature>
<feature type="region of interest" description="Disordered" evidence="14">
    <location>
        <begin position="602"/>
        <end position="643"/>
    </location>
</feature>
<feature type="transmembrane region" description="Helical" evidence="15">
    <location>
        <begin position="108"/>
        <end position="128"/>
    </location>
</feature>
<evidence type="ECO:0000256" key="3">
    <source>
        <dbReference type="ARBA" id="ARBA00012668"/>
    </source>
</evidence>
<evidence type="ECO:0000313" key="18">
    <source>
        <dbReference type="Proteomes" id="UP000298138"/>
    </source>
</evidence>
<gene>
    <name evidence="17" type="ORF">EX30DRAFT_137149</name>
</gene>
<feature type="transmembrane region" description="Helical" evidence="15">
    <location>
        <begin position="178"/>
        <end position="199"/>
    </location>
</feature>
<feature type="transmembrane region" description="Helical" evidence="15">
    <location>
        <begin position="140"/>
        <end position="158"/>
    </location>
</feature>
<dbReference type="GO" id="GO:0005886">
    <property type="term" value="C:plasma membrane"/>
    <property type="evidence" value="ECO:0007669"/>
    <property type="project" value="UniProtKB-SubCell"/>
</dbReference>
<dbReference type="SUPFAM" id="SSF63380">
    <property type="entry name" value="Riboflavin synthase domain-like"/>
    <property type="match status" value="1"/>
</dbReference>
<evidence type="ECO:0000256" key="8">
    <source>
        <dbReference type="ARBA" id="ARBA00022989"/>
    </source>
</evidence>
<dbReference type="GO" id="GO:0006879">
    <property type="term" value="P:intracellular iron ion homeostasis"/>
    <property type="evidence" value="ECO:0007669"/>
    <property type="project" value="TreeGrafter"/>
</dbReference>
<dbReference type="InterPro" id="IPR013112">
    <property type="entry name" value="FAD-bd_8"/>
</dbReference>
<evidence type="ECO:0000256" key="7">
    <source>
        <dbReference type="ARBA" id="ARBA00022982"/>
    </source>
</evidence>
<keyword evidence="9" id="KW-0560">Oxidoreductase</keyword>
<evidence type="ECO:0000256" key="9">
    <source>
        <dbReference type="ARBA" id="ARBA00023002"/>
    </source>
</evidence>
<accession>A0A4S2N0U5</accession>
<protein>
    <recommendedName>
        <fullName evidence="3">ferric-chelate reductase (NADPH)</fullName>
        <ecNumber evidence="3">1.16.1.9</ecNumber>
    </recommendedName>
</protein>
<dbReference type="GO" id="GO:0015677">
    <property type="term" value="P:copper ion import"/>
    <property type="evidence" value="ECO:0007669"/>
    <property type="project" value="TreeGrafter"/>
</dbReference>
<dbReference type="InterPro" id="IPR039261">
    <property type="entry name" value="FNR_nucleotide-bd"/>
</dbReference>
<evidence type="ECO:0000256" key="13">
    <source>
        <dbReference type="ARBA" id="ARBA00048483"/>
    </source>
</evidence>
<feature type="transmembrane region" description="Helical" evidence="15">
    <location>
        <begin position="18"/>
        <end position="39"/>
    </location>
</feature>
<evidence type="ECO:0000256" key="6">
    <source>
        <dbReference type="ARBA" id="ARBA00022692"/>
    </source>
</evidence>
<keyword evidence="7" id="KW-0249">Electron transport</keyword>
<keyword evidence="18" id="KW-1185">Reference proteome</keyword>
<dbReference type="CDD" id="cd06186">
    <property type="entry name" value="NOX_Duox_like_FAD_NADP"/>
    <property type="match status" value="1"/>
</dbReference>
<dbReference type="EMBL" id="ML220114">
    <property type="protein sequence ID" value="TGZ82647.1"/>
    <property type="molecule type" value="Genomic_DNA"/>
</dbReference>
<dbReference type="STRING" id="341454.A0A4S2N0U5"/>
<dbReference type="Gene3D" id="2.40.30.10">
    <property type="entry name" value="Translation factors"/>
    <property type="match status" value="1"/>
</dbReference>
<dbReference type="PANTHER" id="PTHR32361">
    <property type="entry name" value="FERRIC/CUPRIC REDUCTASE TRANSMEMBRANE COMPONENT"/>
    <property type="match status" value="1"/>
</dbReference>
<proteinExistence type="inferred from homology"/>
<dbReference type="PROSITE" id="PS51384">
    <property type="entry name" value="FAD_FR"/>
    <property type="match status" value="1"/>
</dbReference>
<dbReference type="PANTHER" id="PTHR32361:SF9">
    <property type="entry name" value="FERRIC REDUCTASE TRANSMEMBRANE COMPONENT 3-RELATED"/>
    <property type="match status" value="1"/>
</dbReference>
<keyword evidence="10" id="KW-0406">Ion transport</keyword>
<feature type="transmembrane region" description="Helical" evidence="15">
    <location>
        <begin position="246"/>
        <end position="266"/>
    </location>
</feature>
<dbReference type="Pfam" id="PF08022">
    <property type="entry name" value="FAD_binding_8"/>
    <property type="match status" value="1"/>
</dbReference>
<evidence type="ECO:0000256" key="14">
    <source>
        <dbReference type="SAM" id="MobiDB-lite"/>
    </source>
</evidence>
<keyword evidence="5" id="KW-1003">Cell membrane</keyword>
<dbReference type="SFLD" id="SFLDS00052">
    <property type="entry name" value="Ferric_Reductase_Domain"/>
    <property type="match status" value="1"/>
</dbReference>
<organism evidence="17 18">
    <name type="scientific">Ascodesmis nigricans</name>
    <dbReference type="NCBI Taxonomy" id="341454"/>
    <lineage>
        <taxon>Eukaryota</taxon>
        <taxon>Fungi</taxon>
        <taxon>Dikarya</taxon>
        <taxon>Ascomycota</taxon>
        <taxon>Pezizomycotina</taxon>
        <taxon>Pezizomycetes</taxon>
        <taxon>Pezizales</taxon>
        <taxon>Ascodesmidaceae</taxon>
        <taxon>Ascodesmis</taxon>
    </lineage>
</organism>
<dbReference type="GO" id="GO:0052851">
    <property type="term" value="F:ferric-chelate reductase (NADPH) activity"/>
    <property type="evidence" value="ECO:0007669"/>
    <property type="project" value="UniProtKB-EC"/>
</dbReference>
<dbReference type="GO" id="GO:0006826">
    <property type="term" value="P:iron ion transport"/>
    <property type="evidence" value="ECO:0007669"/>
    <property type="project" value="TreeGrafter"/>
</dbReference>
<dbReference type="Pfam" id="PF01794">
    <property type="entry name" value="Ferric_reduct"/>
    <property type="match status" value="1"/>
</dbReference>
<dbReference type="OrthoDB" id="3944240at2759"/>
<comment type="similarity">
    <text evidence="2">Belongs to the ferric reductase (FRE) family.</text>
</comment>
<feature type="domain" description="FAD-binding FR-type" evidence="16">
    <location>
        <begin position="305"/>
        <end position="414"/>
    </location>
</feature>
<evidence type="ECO:0000313" key="17">
    <source>
        <dbReference type="EMBL" id="TGZ82647.1"/>
    </source>
</evidence>
<comment type="catalytic activity">
    <reaction evidence="13">
        <text>2 a Fe(II)-siderophore + NADP(+) + H(+) = 2 a Fe(III)-siderophore + NADPH</text>
        <dbReference type="Rhea" id="RHEA:28795"/>
        <dbReference type="Rhea" id="RHEA-COMP:11342"/>
        <dbReference type="Rhea" id="RHEA-COMP:11344"/>
        <dbReference type="ChEBI" id="CHEBI:15378"/>
        <dbReference type="ChEBI" id="CHEBI:29033"/>
        <dbReference type="ChEBI" id="CHEBI:29034"/>
        <dbReference type="ChEBI" id="CHEBI:57783"/>
        <dbReference type="ChEBI" id="CHEBI:58349"/>
        <dbReference type="EC" id="1.16.1.9"/>
    </reaction>
</comment>
<evidence type="ECO:0000256" key="5">
    <source>
        <dbReference type="ARBA" id="ARBA00022475"/>
    </source>
</evidence>
<dbReference type="AlphaFoldDB" id="A0A4S2N0U5"/>
<evidence type="ECO:0000256" key="11">
    <source>
        <dbReference type="ARBA" id="ARBA00023136"/>
    </source>
</evidence>
<keyword evidence="4" id="KW-0813">Transport</keyword>
<dbReference type="InParanoid" id="A0A4S2N0U5"/>
<keyword evidence="8 15" id="KW-1133">Transmembrane helix</keyword>
<reference evidence="17 18" key="1">
    <citation type="submission" date="2019-04" db="EMBL/GenBank/DDBJ databases">
        <title>Comparative genomics and transcriptomics to analyze fruiting body development in filamentous ascomycetes.</title>
        <authorList>
            <consortium name="DOE Joint Genome Institute"/>
            <person name="Lutkenhaus R."/>
            <person name="Traeger S."/>
            <person name="Breuer J."/>
            <person name="Kuo A."/>
            <person name="Lipzen A."/>
            <person name="Pangilinan J."/>
            <person name="Dilworth D."/>
            <person name="Sandor L."/>
            <person name="Poggeler S."/>
            <person name="Barry K."/>
            <person name="Grigoriev I.V."/>
            <person name="Nowrousian M."/>
        </authorList>
    </citation>
    <scope>NUCLEOTIDE SEQUENCE [LARGE SCALE GENOMIC DNA]</scope>
    <source>
        <strain evidence="17 18">CBS 389.68</strain>
    </source>
</reference>
<evidence type="ECO:0000256" key="2">
    <source>
        <dbReference type="ARBA" id="ARBA00006278"/>
    </source>
</evidence>
<evidence type="ECO:0000256" key="12">
    <source>
        <dbReference type="ARBA" id="ARBA00023180"/>
    </source>
</evidence>
<evidence type="ECO:0000259" key="16">
    <source>
        <dbReference type="PROSITE" id="PS51384"/>
    </source>
</evidence>
<dbReference type="EC" id="1.16.1.9" evidence="3"/>
<dbReference type="InterPro" id="IPR013121">
    <property type="entry name" value="Fe_red_NAD-bd_6"/>
</dbReference>
<evidence type="ECO:0000256" key="10">
    <source>
        <dbReference type="ARBA" id="ARBA00023065"/>
    </source>
</evidence>
<evidence type="ECO:0000256" key="15">
    <source>
        <dbReference type="SAM" id="Phobius"/>
    </source>
</evidence>
<dbReference type="Gene3D" id="3.40.50.80">
    <property type="entry name" value="Nucleotide-binding domain of ferredoxin-NADP reductase (FNR) module"/>
    <property type="match status" value="1"/>
</dbReference>
<dbReference type="InterPro" id="IPR017927">
    <property type="entry name" value="FAD-bd_FR_type"/>
</dbReference>
<sequence length="723" mass="79855">MVGHSHGDLPADSYMAKVYWMFAGAFMAAAVLTHGKDLLEYRLRMRKAARSELDPARPEGMILCALATMTAIVREAGYYAFPLLSRNEGKWAQKVLRIFPRWTHLPPMGHLFLMAANLSLVLSLVFYGFDVKSQWQWEAVAVRAGWITLAQLPLVFLMSGKSNIVGFLTGSSYERLNWIHRTAARTMLVTAAFHMGYFFRSWARYDYVAGKLAADIHTRRGLGAFCVLLWLVVTSVSPVRGWRYEVFFIQHMISGIGFLVIVWMHVPEEAQIYVWFPVGLWVFDRAVRALFLVYNSFSIFHRKGDQSANPTLFACRALFHPLPDKATRITIRNPPFTWKPGQHAFVSCHSLVPFQSHPFTITSLPTDGSLEFVVRAQSGGTGRFHLHACDLLPPRTDETQTVFIDGPYGRMRPLEQFDTVVLIAGSTGASFALPLLRDLVCRKASSEPIVTRRIRLVWVVKGRGQIQWFSKALADGMRIVESSNSEDTAGNGISIDASIFVTCDPELTTASYETVPTPQKSSEGAEVIKGRLPRTSVGGDEKDVLGVAIEDVDSKPEVQKEDKVVTGCGDGTSGCCCNQTVDEDAITDESTPKPCCCCATASDSSTISSTSSDEKSTNAKIQSVSEKTPNVKSKPPSSISTQESLNLPQKVNIVTGRPQIKRIIDKELQKAFGESAVAVCGPRGMVQATRSAVVELCDERAVHKGTGAQGVSYYLCPFMRMMC</sequence>
<comment type="subcellular location">
    <subcellularLocation>
        <location evidence="1">Cell membrane</location>
        <topology evidence="1">Multi-pass membrane protein</topology>
    </subcellularLocation>
</comment>
<feature type="compositionally biased region" description="Low complexity" evidence="14">
    <location>
        <begin position="602"/>
        <end position="611"/>
    </location>
</feature>
<dbReference type="InterPro" id="IPR013130">
    <property type="entry name" value="Fe3_Rdtase_TM_dom"/>
</dbReference>
<feature type="transmembrane region" description="Helical" evidence="15">
    <location>
        <begin position="220"/>
        <end position="240"/>
    </location>
</feature>
<evidence type="ECO:0000256" key="1">
    <source>
        <dbReference type="ARBA" id="ARBA00004651"/>
    </source>
</evidence>
<dbReference type="Proteomes" id="UP000298138">
    <property type="component" value="Unassembled WGS sequence"/>
</dbReference>
<dbReference type="Pfam" id="PF08030">
    <property type="entry name" value="NAD_binding_6"/>
    <property type="match status" value="2"/>
</dbReference>
<evidence type="ECO:0000256" key="4">
    <source>
        <dbReference type="ARBA" id="ARBA00022448"/>
    </source>
</evidence>
<dbReference type="InterPro" id="IPR017938">
    <property type="entry name" value="Riboflavin_synthase-like_b-brl"/>
</dbReference>
<dbReference type="SFLD" id="SFLDG01168">
    <property type="entry name" value="Ferric_reductase_subgroup_(FRE"/>
    <property type="match status" value="1"/>
</dbReference>
<keyword evidence="6 15" id="KW-0812">Transmembrane</keyword>
<name>A0A4S2N0U5_9PEZI</name>
<keyword evidence="12" id="KW-0325">Glycoprotein</keyword>
<keyword evidence="11 15" id="KW-0472">Membrane</keyword>
<dbReference type="SUPFAM" id="SSF52343">
    <property type="entry name" value="Ferredoxin reductase-like, C-terminal NADP-linked domain"/>
    <property type="match status" value="1"/>
</dbReference>